<keyword evidence="5 8" id="KW-0812">Transmembrane</keyword>
<evidence type="ECO:0000256" key="7">
    <source>
        <dbReference type="ARBA" id="ARBA00023136"/>
    </source>
</evidence>
<dbReference type="PANTHER" id="PTHR12982">
    <property type="entry name" value="PHOSPHATIDYLINOSITOL GLYCAN, CLASS C"/>
    <property type="match status" value="1"/>
</dbReference>
<gene>
    <name evidence="9" type="ORF">DAPPUDRAFT_309328</name>
</gene>
<dbReference type="InParanoid" id="E9HC77"/>
<evidence type="ECO:0000256" key="8">
    <source>
        <dbReference type="SAM" id="Phobius"/>
    </source>
</evidence>
<dbReference type="GO" id="GO:0006506">
    <property type="term" value="P:GPI anchor biosynthetic process"/>
    <property type="evidence" value="ECO:0007669"/>
    <property type="project" value="UniProtKB-UniPathway"/>
</dbReference>
<dbReference type="PhylomeDB" id="E9HC77"/>
<evidence type="ECO:0000256" key="4">
    <source>
        <dbReference type="ARBA" id="ARBA00022502"/>
    </source>
</evidence>
<keyword evidence="7 8" id="KW-0472">Membrane</keyword>
<evidence type="ECO:0000256" key="5">
    <source>
        <dbReference type="ARBA" id="ARBA00022692"/>
    </source>
</evidence>
<feature type="transmembrane region" description="Helical" evidence="8">
    <location>
        <begin position="236"/>
        <end position="255"/>
    </location>
</feature>
<feature type="transmembrane region" description="Helical" evidence="8">
    <location>
        <begin position="161"/>
        <end position="179"/>
    </location>
</feature>
<keyword evidence="10" id="KW-1185">Reference proteome</keyword>
<evidence type="ECO:0000256" key="1">
    <source>
        <dbReference type="ARBA" id="ARBA00004141"/>
    </source>
</evidence>
<evidence type="ECO:0000313" key="10">
    <source>
        <dbReference type="Proteomes" id="UP000000305"/>
    </source>
</evidence>
<accession>E9HC77</accession>
<evidence type="ECO:0000256" key="2">
    <source>
        <dbReference type="ARBA" id="ARBA00004687"/>
    </source>
</evidence>
<dbReference type="EMBL" id="GL732619">
    <property type="protein sequence ID" value="EFX70575.1"/>
    <property type="molecule type" value="Genomic_DNA"/>
</dbReference>
<feature type="transmembrane region" description="Helical" evidence="8">
    <location>
        <begin position="107"/>
        <end position="125"/>
    </location>
</feature>
<feature type="transmembrane region" description="Helical" evidence="8">
    <location>
        <begin position="137"/>
        <end position="155"/>
    </location>
</feature>
<dbReference type="STRING" id="6669.E9HC77"/>
<dbReference type="KEGG" id="dpx:DAPPUDRAFT_309328"/>
<sequence>MGEHVTPLEVKWEKVLFKKSSFPDNYTDPKFLDEIKRNVHFKPIDTRTALLKSTRISTQISVTVIFWAVFLQLKDGSAIWEVTYGIFSFIIIVAYVVSFRFNNILPVLKNVFLFIAVGYGCTPVLKTLTDTISTDSIYAMSVILMLVHIAFHQYGMDGVCVSPYVSLNAAICGAICLASRLQETRHAFALLTLAVQAFALFPKLYEVLNYTIIAFTILTAGAFCCMISISVVSAILFLLSIFCVNLIFPLCFVWAQQYKNNIYGPWDEAMIFNR</sequence>
<comment type="pathway">
    <text evidence="2">Glycolipid biosynthesis; glycosylphosphatidylinositol-anchor biosynthesis.</text>
</comment>
<proteinExistence type="inferred from homology"/>
<comment type="subcellular location">
    <subcellularLocation>
        <location evidence="1">Membrane</location>
        <topology evidence="1">Multi-pass membrane protein</topology>
    </subcellularLocation>
</comment>
<dbReference type="AlphaFoldDB" id="E9HC77"/>
<feature type="transmembrane region" description="Helical" evidence="8">
    <location>
        <begin position="210"/>
        <end position="229"/>
    </location>
</feature>
<evidence type="ECO:0000256" key="3">
    <source>
        <dbReference type="ARBA" id="ARBA00008321"/>
    </source>
</evidence>
<dbReference type="GO" id="GO:0000506">
    <property type="term" value="C:glycosylphosphatidylinositol-N-acetylglucosaminyltransferase (GPI-GnT) complex"/>
    <property type="evidence" value="ECO:0000318"/>
    <property type="project" value="GO_Central"/>
</dbReference>
<reference evidence="9 10" key="1">
    <citation type="journal article" date="2011" name="Science">
        <title>The ecoresponsive genome of Daphnia pulex.</title>
        <authorList>
            <person name="Colbourne J.K."/>
            <person name="Pfrender M.E."/>
            <person name="Gilbert D."/>
            <person name="Thomas W.K."/>
            <person name="Tucker A."/>
            <person name="Oakley T.H."/>
            <person name="Tokishita S."/>
            <person name="Aerts A."/>
            <person name="Arnold G.J."/>
            <person name="Basu M.K."/>
            <person name="Bauer D.J."/>
            <person name="Caceres C.E."/>
            <person name="Carmel L."/>
            <person name="Casola C."/>
            <person name="Choi J.H."/>
            <person name="Detter J.C."/>
            <person name="Dong Q."/>
            <person name="Dusheyko S."/>
            <person name="Eads B.D."/>
            <person name="Frohlich T."/>
            <person name="Geiler-Samerotte K.A."/>
            <person name="Gerlach D."/>
            <person name="Hatcher P."/>
            <person name="Jogdeo S."/>
            <person name="Krijgsveld J."/>
            <person name="Kriventseva E.V."/>
            <person name="Kultz D."/>
            <person name="Laforsch C."/>
            <person name="Lindquist E."/>
            <person name="Lopez J."/>
            <person name="Manak J.R."/>
            <person name="Muller J."/>
            <person name="Pangilinan J."/>
            <person name="Patwardhan R.P."/>
            <person name="Pitluck S."/>
            <person name="Pritham E.J."/>
            <person name="Rechtsteiner A."/>
            <person name="Rho M."/>
            <person name="Rogozin I.B."/>
            <person name="Sakarya O."/>
            <person name="Salamov A."/>
            <person name="Schaack S."/>
            <person name="Shapiro H."/>
            <person name="Shiga Y."/>
            <person name="Skalitzky C."/>
            <person name="Smith Z."/>
            <person name="Souvorov A."/>
            <person name="Sung W."/>
            <person name="Tang Z."/>
            <person name="Tsuchiya D."/>
            <person name="Tu H."/>
            <person name="Vos H."/>
            <person name="Wang M."/>
            <person name="Wolf Y.I."/>
            <person name="Yamagata H."/>
            <person name="Yamada T."/>
            <person name="Ye Y."/>
            <person name="Shaw J.R."/>
            <person name="Andrews J."/>
            <person name="Crease T.J."/>
            <person name="Tang H."/>
            <person name="Lucas S.M."/>
            <person name="Robertson H.M."/>
            <person name="Bork P."/>
            <person name="Koonin E.V."/>
            <person name="Zdobnov E.M."/>
            <person name="Grigoriev I.V."/>
            <person name="Lynch M."/>
            <person name="Boore J.L."/>
        </authorList>
    </citation>
    <scope>NUCLEOTIDE SEQUENCE [LARGE SCALE GENOMIC DNA]</scope>
</reference>
<name>E9HC77_DAPPU</name>
<dbReference type="HOGENOM" id="CLU_024002_2_0_1"/>
<dbReference type="OMA" id="STSYHAF"/>
<evidence type="ECO:0000256" key="6">
    <source>
        <dbReference type="ARBA" id="ARBA00022989"/>
    </source>
</evidence>
<dbReference type="UniPathway" id="UPA00196"/>
<evidence type="ECO:0008006" key="11">
    <source>
        <dbReference type="Google" id="ProtNLM"/>
    </source>
</evidence>
<protein>
    <recommendedName>
        <fullName evidence="11">Phosphatidylinositol N-acetylglucosaminyltransferase subunit C</fullName>
    </recommendedName>
</protein>
<dbReference type="OrthoDB" id="196709at2759"/>
<keyword evidence="4" id="KW-0337">GPI-anchor biosynthesis</keyword>
<dbReference type="FunCoup" id="E9HC77">
    <property type="interactions" value="1440"/>
</dbReference>
<organism evidence="9 10">
    <name type="scientific">Daphnia pulex</name>
    <name type="common">Water flea</name>
    <dbReference type="NCBI Taxonomy" id="6669"/>
    <lineage>
        <taxon>Eukaryota</taxon>
        <taxon>Metazoa</taxon>
        <taxon>Ecdysozoa</taxon>
        <taxon>Arthropoda</taxon>
        <taxon>Crustacea</taxon>
        <taxon>Branchiopoda</taxon>
        <taxon>Diplostraca</taxon>
        <taxon>Cladocera</taxon>
        <taxon>Anomopoda</taxon>
        <taxon>Daphniidae</taxon>
        <taxon>Daphnia</taxon>
    </lineage>
</organism>
<dbReference type="Pfam" id="PF06432">
    <property type="entry name" value="GPI2"/>
    <property type="match status" value="1"/>
</dbReference>
<comment type="similarity">
    <text evidence="3">Belongs to the PIGC family.</text>
</comment>
<dbReference type="PANTHER" id="PTHR12982:SF0">
    <property type="entry name" value="PHOSPHATIDYLINOSITOL N-ACETYLGLUCOSAMINYLTRANSFERASE SUBUNIT C"/>
    <property type="match status" value="1"/>
</dbReference>
<evidence type="ECO:0000313" key="9">
    <source>
        <dbReference type="EMBL" id="EFX70575.1"/>
    </source>
</evidence>
<dbReference type="PIRSF" id="PIRSF016104">
    <property type="entry name" value="GPI2"/>
    <property type="match status" value="1"/>
</dbReference>
<feature type="transmembrane region" description="Helical" evidence="8">
    <location>
        <begin position="82"/>
        <end position="101"/>
    </location>
</feature>
<dbReference type="Proteomes" id="UP000000305">
    <property type="component" value="Unassembled WGS sequence"/>
</dbReference>
<dbReference type="InterPro" id="IPR009450">
    <property type="entry name" value="Plno_GlcNAc_GPI2"/>
</dbReference>
<dbReference type="eggNOG" id="KOG3059">
    <property type="taxonomic scope" value="Eukaryota"/>
</dbReference>
<keyword evidence="6 8" id="KW-1133">Transmembrane helix</keyword>